<keyword evidence="2" id="KW-1185">Reference proteome</keyword>
<name>A0A8J2YNS9_9PROT</name>
<accession>A0A8J2YNS9</accession>
<reference evidence="1" key="1">
    <citation type="journal article" date="2014" name="Int. J. Syst. Evol. Microbiol.">
        <title>Complete genome sequence of Corynebacterium casei LMG S-19264T (=DSM 44701T), isolated from a smear-ripened cheese.</title>
        <authorList>
            <consortium name="US DOE Joint Genome Institute (JGI-PGF)"/>
            <person name="Walter F."/>
            <person name="Albersmeier A."/>
            <person name="Kalinowski J."/>
            <person name="Ruckert C."/>
        </authorList>
    </citation>
    <scope>NUCLEOTIDE SEQUENCE</scope>
    <source>
        <strain evidence="1">CGMCC 1.15725</strain>
    </source>
</reference>
<evidence type="ECO:0000313" key="1">
    <source>
        <dbReference type="EMBL" id="GGF00882.1"/>
    </source>
</evidence>
<dbReference type="AlphaFoldDB" id="A0A8J2YNS9"/>
<dbReference type="Proteomes" id="UP000646365">
    <property type="component" value="Unassembled WGS sequence"/>
</dbReference>
<protein>
    <submittedName>
        <fullName evidence="1">Uncharacterized protein</fullName>
    </submittedName>
</protein>
<sequence length="158" mass="17279">MRQKALELESKYRSLGLDRPEDWIRSEIVEGLPQFTRFLVLRRCWADHVAPWSQDAANWIERVDAPKDGAGDRTREQARQALAAMKSAGIATEDLGALARFIAHETAIGILNCVDEGHDPVADANAPGWALVETDATGAATGRTVVGLHEDAFPFAET</sequence>
<proteinExistence type="predicted"/>
<gene>
    <name evidence="1" type="ORF">GCM10011611_03080</name>
</gene>
<reference evidence="1" key="2">
    <citation type="submission" date="2020-09" db="EMBL/GenBank/DDBJ databases">
        <authorList>
            <person name="Sun Q."/>
            <person name="Zhou Y."/>
        </authorList>
    </citation>
    <scope>NUCLEOTIDE SEQUENCE</scope>
    <source>
        <strain evidence="1">CGMCC 1.15725</strain>
    </source>
</reference>
<dbReference type="EMBL" id="BMJQ01000001">
    <property type="protein sequence ID" value="GGF00882.1"/>
    <property type="molecule type" value="Genomic_DNA"/>
</dbReference>
<evidence type="ECO:0000313" key="2">
    <source>
        <dbReference type="Proteomes" id="UP000646365"/>
    </source>
</evidence>
<comment type="caution">
    <text evidence="1">The sequence shown here is derived from an EMBL/GenBank/DDBJ whole genome shotgun (WGS) entry which is preliminary data.</text>
</comment>
<organism evidence="1 2">
    <name type="scientific">Aliidongia dinghuensis</name>
    <dbReference type="NCBI Taxonomy" id="1867774"/>
    <lineage>
        <taxon>Bacteria</taxon>
        <taxon>Pseudomonadati</taxon>
        <taxon>Pseudomonadota</taxon>
        <taxon>Alphaproteobacteria</taxon>
        <taxon>Rhodospirillales</taxon>
        <taxon>Dongiaceae</taxon>
        <taxon>Aliidongia</taxon>
    </lineage>
</organism>